<dbReference type="InterPro" id="IPR011009">
    <property type="entry name" value="Kinase-like_dom_sf"/>
</dbReference>
<dbReference type="PANTHER" id="PTHR21064">
    <property type="entry name" value="AMINOGLYCOSIDE PHOSPHOTRANSFERASE DOMAIN-CONTAINING PROTEIN-RELATED"/>
    <property type="match status" value="1"/>
</dbReference>
<feature type="domain" description="Aminoglycoside phosphotransferase" evidence="2">
    <location>
        <begin position="22"/>
        <end position="242"/>
    </location>
</feature>
<evidence type="ECO:0000259" key="2">
    <source>
        <dbReference type="Pfam" id="PF01636"/>
    </source>
</evidence>
<gene>
    <name evidence="3" type="ORF">L1F29_00980</name>
</gene>
<comment type="similarity">
    <text evidence="1">Belongs to the pseudomonas-type ThrB family.</text>
</comment>
<dbReference type="Pfam" id="PF01636">
    <property type="entry name" value="APH"/>
    <property type="match status" value="1"/>
</dbReference>
<dbReference type="EMBL" id="CP091430">
    <property type="protein sequence ID" value="UVI30499.1"/>
    <property type="molecule type" value="Genomic_DNA"/>
</dbReference>
<evidence type="ECO:0000313" key="4">
    <source>
        <dbReference type="Proteomes" id="UP001057877"/>
    </source>
</evidence>
<name>A0ABY5S9T8_9BACL</name>
<organism evidence="3 4">
    <name type="scientific">Paenibacillus spongiae</name>
    <dbReference type="NCBI Taxonomy" id="2909671"/>
    <lineage>
        <taxon>Bacteria</taxon>
        <taxon>Bacillati</taxon>
        <taxon>Bacillota</taxon>
        <taxon>Bacilli</taxon>
        <taxon>Bacillales</taxon>
        <taxon>Paenibacillaceae</taxon>
        <taxon>Paenibacillus</taxon>
    </lineage>
</organism>
<dbReference type="InterPro" id="IPR050249">
    <property type="entry name" value="Pseudomonas-type_ThrB"/>
</dbReference>
<evidence type="ECO:0000256" key="1">
    <source>
        <dbReference type="ARBA" id="ARBA00038240"/>
    </source>
</evidence>
<proteinExistence type="inferred from homology"/>
<sequence length="333" mass="37922">MQAKFDELVRHYFEDCSSYEMEPVPFGLTNLTRVITIHDVNYIARIYNPHTKNVPSLELESRITSYLSQSGLSFQVPVFLRTLTGDEYIQFADGTLGAVVSFLEGSPPELTDTGQAYGFGRVVGEISSALSHCDTRGLGFRGISFMNIYKLHPLADHRTVASFIDEPPFHIPEDDQNFYREMVSLVERSISQLQQLPAQLVHHDLLVFNLLARDNQICGVLDFDFTSMDAGFMEFAISLNHILQLSDGSLDMMDAFVKGYAAFRKSSGEEIDQLQLLTQVYHIAVLHIYIGQHYAGKDAEQPFKYILAQFRDRNDWLNDNWEATRRLLETCLL</sequence>
<evidence type="ECO:0000313" key="3">
    <source>
        <dbReference type="EMBL" id="UVI30499.1"/>
    </source>
</evidence>
<reference evidence="3" key="1">
    <citation type="submission" date="2022-01" db="EMBL/GenBank/DDBJ databases">
        <title>Paenibacillus spongiae sp. nov., isolated from marine sponge.</title>
        <authorList>
            <person name="Li Z."/>
            <person name="Zhang M."/>
        </authorList>
    </citation>
    <scope>NUCLEOTIDE SEQUENCE</scope>
    <source>
        <strain evidence="3">PHS-Z3</strain>
    </source>
</reference>
<keyword evidence="4" id="KW-1185">Reference proteome</keyword>
<protein>
    <submittedName>
        <fullName evidence="3">Phosphotransferase</fullName>
    </submittedName>
</protein>
<dbReference type="Gene3D" id="3.90.1200.10">
    <property type="match status" value="1"/>
</dbReference>
<dbReference type="Proteomes" id="UP001057877">
    <property type="component" value="Chromosome"/>
</dbReference>
<dbReference type="PANTHER" id="PTHR21064:SF6">
    <property type="entry name" value="AMINOGLYCOSIDE PHOSPHOTRANSFERASE DOMAIN-CONTAINING PROTEIN"/>
    <property type="match status" value="1"/>
</dbReference>
<dbReference type="SUPFAM" id="SSF56112">
    <property type="entry name" value="Protein kinase-like (PK-like)"/>
    <property type="match status" value="1"/>
</dbReference>
<dbReference type="InterPro" id="IPR002575">
    <property type="entry name" value="Aminoglycoside_PTrfase"/>
</dbReference>
<accession>A0ABY5S9T8</accession>
<dbReference type="RefSeq" id="WP_258386563.1">
    <property type="nucleotide sequence ID" value="NZ_CP091430.1"/>
</dbReference>